<feature type="domain" description="Response regulatory" evidence="3">
    <location>
        <begin position="53"/>
        <end position="112"/>
    </location>
</feature>
<feature type="modified residue" description="4-aspartylphosphate" evidence="2">
    <location>
        <position position="103"/>
    </location>
</feature>
<dbReference type="PANTHER" id="PTHR43547">
    <property type="entry name" value="TWO-COMPONENT HISTIDINE KINASE"/>
    <property type="match status" value="1"/>
</dbReference>
<reference evidence="4 5" key="1">
    <citation type="submission" date="2018-08" db="EMBL/GenBank/DDBJ databases">
        <title>Recombination of ecologically and evolutionarily significant loci maintains genetic cohesion in the Pseudomonas syringae species complex.</title>
        <authorList>
            <person name="Dillon M."/>
            <person name="Thakur S."/>
            <person name="Almeida R.N.D."/>
            <person name="Weir B.S."/>
            <person name="Guttman D.S."/>
        </authorList>
    </citation>
    <scope>NUCLEOTIDE SEQUENCE [LARGE SCALE GENOMIC DNA]</scope>
    <source>
        <strain evidence="4 5">ICMP 867</strain>
    </source>
</reference>
<protein>
    <submittedName>
        <fullName evidence="4">Sensory box sensor histidine kinase/response regulator</fullName>
    </submittedName>
</protein>
<dbReference type="Proteomes" id="UP000280599">
    <property type="component" value="Unassembled WGS sequence"/>
</dbReference>
<dbReference type="InterPro" id="IPR011006">
    <property type="entry name" value="CheY-like_superfamily"/>
</dbReference>
<dbReference type="Pfam" id="PF00072">
    <property type="entry name" value="Response_reg"/>
    <property type="match status" value="1"/>
</dbReference>
<dbReference type="AlphaFoldDB" id="A0A3M3W2E5"/>
<keyword evidence="4" id="KW-0418">Kinase</keyword>
<evidence type="ECO:0000313" key="5">
    <source>
        <dbReference type="Proteomes" id="UP000280599"/>
    </source>
</evidence>
<evidence type="ECO:0000313" key="4">
    <source>
        <dbReference type="EMBL" id="RMO51680.1"/>
    </source>
</evidence>
<dbReference type="Gene3D" id="3.40.50.2300">
    <property type="match status" value="1"/>
</dbReference>
<evidence type="ECO:0000256" key="2">
    <source>
        <dbReference type="PROSITE-ProRule" id="PRU00169"/>
    </source>
</evidence>
<comment type="caution">
    <text evidence="4">The sequence shown here is derived from an EMBL/GenBank/DDBJ whole genome shotgun (WGS) entry which is preliminary data.</text>
</comment>
<sequence>GFVRQSGGQIRVESVEGQGTSVVMHLPRHIAENAPRAAEPEITEEPAHHTGETVLIVDDEPSVRMLVAEVITGLGYNCLEAGDAQSGLQILQSDTRIDLLISDIGLPGGMNG</sequence>
<proteinExistence type="predicted"/>
<dbReference type="SUPFAM" id="SSF52172">
    <property type="entry name" value="CheY-like"/>
    <property type="match status" value="1"/>
</dbReference>
<dbReference type="PANTHER" id="PTHR43547:SF2">
    <property type="entry name" value="HYBRID SIGNAL TRANSDUCTION HISTIDINE KINASE C"/>
    <property type="match status" value="1"/>
</dbReference>
<dbReference type="PROSITE" id="PS50110">
    <property type="entry name" value="RESPONSE_REGULATORY"/>
    <property type="match status" value="1"/>
</dbReference>
<name>A0A3M3W2E5_PSESG</name>
<dbReference type="RefSeq" id="WP_122384257.1">
    <property type="nucleotide sequence ID" value="NZ_RBPT01000068.1"/>
</dbReference>
<keyword evidence="4" id="KW-0808">Transferase</keyword>
<evidence type="ECO:0000259" key="3">
    <source>
        <dbReference type="PROSITE" id="PS50110"/>
    </source>
</evidence>
<feature type="non-terminal residue" evidence="4">
    <location>
        <position position="112"/>
    </location>
</feature>
<feature type="non-terminal residue" evidence="4">
    <location>
        <position position="1"/>
    </location>
</feature>
<dbReference type="InterPro" id="IPR036890">
    <property type="entry name" value="HATPase_C_sf"/>
</dbReference>
<dbReference type="GO" id="GO:0000155">
    <property type="term" value="F:phosphorelay sensor kinase activity"/>
    <property type="evidence" value="ECO:0007669"/>
    <property type="project" value="TreeGrafter"/>
</dbReference>
<dbReference type="EMBL" id="RBPT01000068">
    <property type="protein sequence ID" value="RMO51680.1"/>
    <property type="molecule type" value="Genomic_DNA"/>
</dbReference>
<accession>A0A3M3W2E5</accession>
<gene>
    <name evidence="4" type="ORF">ALQ41_05019</name>
</gene>
<dbReference type="Gene3D" id="3.30.565.10">
    <property type="entry name" value="Histidine kinase-like ATPase, C-terminal domain"/>
    <property type="match status" value="1"/>
</dbReference>
<keyword evidence="1 2" id="KW-0597">Phosphoprotein</keyword>
<dbReference type="InterPro" id="IPR001789">
    <property type="entry name" value="Sig_transdc_resp-reg_receiver"/>
</dbReference>
<organism evidence="4 5">
    <name type="scientific">Pseudomonas savastanoi pv. glycinea</name>
    <name type="common">Pseudomonas syringae pv. glycinea</name>
    <dbReference type="NCBI Taxonomy" id="318"/>
    <lineage>
        <taxon>Bacteria</taxon>
        <taxon>Pseudomonadati</taxon>
        <taxon>Pseudomonadota</taxon>
        <taxon>Gammaproteobacteria</taxon>
        <taxon>Pseudomonadales</taxon>
        <taxon>Pseudomonadaceae</taxon>
        <taxon>Pseudomonas</taxon>
    </lineage>
</organism>
<evidence type="ECO:0000256" key="1">
    <source>
        <dbReference type="ARBA" id="ARBA00022553"/>
    </source>
</evidence>
<dbReference type="SUPFAM" id="SSF55874">
    <property type="entry name" value="ATPase domain of HSP90 chaperone/DNA topoisomerase II/histidine kinase"/>
    <property type="match status" value="1"/>
</dbReference>